<evidence type="ECO:0000313" key="6">
    <source>
        <dbReference type="EMBL" id="AJA50801.1"/>
    </source>
</evidence>
<keyword evidence="2 5" id="KW-0812">Transmembrane</keyword>
<feature type="transmembrane region" description="Helical" evidence="5">
    <location>
        <begin position="21"/>
        <end position="37"/>
    </location>
</feature>
<dbReference type="eggNOG" id="COG0805">
    <property type="taxonomic scope" value="Bacteria"/>
</dbReference>
<dbReference type="NCBIfam" id="TIGR00945">
    <property type="entry name" value="tatC"/>
    <property type="match status" value="1"/>
</dbReference>
<keyword evidence="4 5" id="KW-0472">Membrane</keyword>
<dbReference type="RefSeq" id="WP_004455455.1">
    <property type="nucleotide sequence ID" value="NZ_ANZB01000010.1"/>
</dbReference>
<dbReference type="Proteomes" id="UP000028042">
    <property type="component" value="Unassembled WGS sequence"/>
</dbReference>
<dbReference type="EMBL" id="CP009268">
    <property type="protein sequence ID" value="AJA50801.1"/>
    <property type="molecule type" value="Genomic_DNA"/>
</dbReference>
<dbReference type="KEGG" id="cpat:CLPA_c07130"/>
<feature type="transmembrane region" description="Helical" evidence="5">
    <location>
        <begin position="194"/>
        <end position="212"/>
    </location>
</feature>
<comment type="subcellular location">
    <subcellularLocation>
        <location evidence="5">Cell membrane</location>
        <topology evidence="5">Multi-pass membrane protein</topology>
    </subcellularLocation>
    <subcellularLocation>
        <location evidence="1">Membrane</location>
        <topology evidence="1">Multi-pass membrane protein</topology>
    </subcellularLocation>
</comment>
<sequence length="247" mass="28298">MTNENIKDMTVVEHLNELRKRLIIVIASLVIVTGFVYDKVDYLIRFLMMPIAKFRIELVYFSLTEGFTTRVGIALFAGTVIVSPIILYEAAAFINPGLSKKEKRFLYKNLFFMAVLLVLGMVFGYILVLPQALSFLIYYGETYMNPLFSGSTYFNFIGIFCFFTGVIFLIPYVIVLLGKLSLINSNTLRKWRKYIIIAVIALEGLFISNAGLITCILVAAPVLILYEASIWIVYFKEKRLEKKKRKN</sequence>
<protein>
    <recommendedName>
        <fullName evidence="5">Sec-independent protein translocase protein TatC</fullName>
    </recommendedName>
</protein>
<keyword evidence="5" id="KW-0813">Transport</keyword>
<keyword evidence="5" id="KW-1003">Cell membrane</keyword>
<evidence type="ECO:0000313" key="8">
    <source>
        <dbReference type="Proteomes" id="UP000028042"/>
    </source>
</evidence>
<dbReference type="HAMAP" id="MF_00902">
    <property type="entry name" value="TatC"/>
    <property type="match status" value="1"/>
</dbReference>
<dbReference type="PANTHER" id="PTHR30371">
    <property type="entry name" value="SEC-INDEPENDENT PROTEIN TRANSLOCASE PROTEIN TATC"/>
    <property type="match status" value="1"/>
</dbReference>
<dbReference type="GO" id="GO:0065002">
    <property type="term" value="P:intracellular protein transmembrane transport"/>
    <property type="evidence" value="ECO:0007669"/>
    <property type="project" value="TreeGrafter"/>
</dbReference>
<dbReference type="Proteomes" id="UP000030905">
    <property type="component" value="Chromosome"/>
</dbReference>
<comment type="similarity">
    <text evidence="5">Belongs to the TatC family.</text>
</comment>
<keyword evidence="5" id="KW-0653">Protein transport</keyword>
<gene>
    <name evidence="6" type="primary">tatC2</name>
    <name evidence="5" type="synonym">tatC</name>
    <name evidence="6" type="ORF">CLPA_c07130</name>
    <name evidence="7" type="ORF">CP6013_02437</name>
</gene>
<dbReference type="PATRIC" id="fig|1262449.3.peg.2859"/>
<keyword evidence="9" id="KW-1185">Reference proteome</keyword>
<dbReference type="GO" id="GO:0043953">
    <property type="term" value="P:protein transport by the Tat complex"/>
    <property type="evidence" value="ECO:0007669"/>
    <property type="project" value="UniProtKB-UniRule"/>
</dbReference>
<accession>A0A0H3J4G7</accession>
<comment type="function">
    <text evidence="5">Part of the twin-arginine translocation (Tat) system that transports large folded proteins containing a characteristic twin-arginine motif in their signal peptide across membranes.</text>
</comment>
<keyword evidence="3 5" id="KW-1133">Transmembrane helix</keyword>
<evidence type="ECO:0000256" key="3">
    <source>
        <dbReference type="ARBA" id="ARBA00022989"/>
    </source>
</evidence>
<evidence type="ECO:0000313" key="9">
    <source>
        <dbReference type="Proteomes" id="UP000030905"/>
    </source>
</evidence>
<dbReference type="GeneID" id="93072930"/>
<organism evidence="6 9">
    <name type="scientific">Clostridium pasteurianum DSM 525 = ATCC 6013</name>
    <dbReference type="NCBI Taxonomy" id="1262449"/>
    <lineage>
        <taxon>Bacteria</taxon>
        <taxon>Bacillati</taxon>
        <taxon>Bacillota</taxon>
        <taxon>Clostridia</taxon>
        <taxon>Eubacteriales</taxon>
        <taxon>Clostridiaceae</taxon>
        <taxon>Clostridium</taxon>
    </lineage>
</organism>
<dbReference type="KEGG" id="cpae:CPAST_c07130"/>
<dbReference type="GO" id="GO:0033281">
    <property type="term" value="C:TAT protein transport complex"/>
    <property type="evidence" value="ECO:0007669"/>
    <property type="project" value="UniProtKB-UniRule"/>
</dbReference>
<evidence type="ECO:0000256" key="1">
    <source>
        <dbReference type="ARBA" id="ARBA00004141"/>
    </source>
</evidence>
<feature type="transmembrane region" description="Helical" evidence="5">
    <location>
        <begin position="110"/>
        <end position="133"/>
    </location>
</feature>
<comment type="subunit">
    <text evidence="5">Forms a complex with TatA.</text>
</comment>
<dbReference type="EMBL" id="JPGY02000001">
    <property type="protein sequence ID" value="KRU13189.1"/>
    <property type="molecule type" value="Genomic_DNA"/>
</dbReference>
<reference evidence="7" key="2">
    <citation type="submission" date="2015-10" db="EMBL/GenBank/DDBJ databases">
        <title>Improved Draft Genome Sequence of Clostridium pasteurianum Strain ATCC 6013 (DSM 525) Using a Hybrid Next-Generation Sequencing Approach.</title>
        <authorList>
            <person name="Pyne M.E."/>
            <person name="Utturkar S.M."/>
            <person name="Brown S.D."/>
            <person name="Moo-Young M."/>
            <person name="Chung D.A."/>
            <person name="Chou P.C."/>
        </authorList>
    </citation>
    <scope>NUCLEOTIDE SEQUENCE</scope>
    <source>
        <strain evidence="7">ATCC 6013</strain>
    </source>
</reference>
<reference evidence="7 8" key="3">
    <citation type="journal article" name="Genome Announc.">
        <title>Improved Draft Genome Sequence of Clostridium pasteurianum Strain ATCC 6013 (DSM 525) Using a Hybrid Next-Generation Sequencing Approach.</title>
        <authorList>
            <person name="Pyne M.E."/>
            <person name="Utturkar S."/>
            <person name="Brown S.D."/>
            <person name="Moo-Young M."/>
            <person name="Chung D.A."/>
            <person name="Chou C.P."/>
        </authorList>
    </citation>
    <scope>NUCLEOTIDE SEQUENCE [LARGE SCALE GENOMIC DNA]</scope>
    <source>
        <strain evidence="7 8">ATCC 6013</strain>
    </source>
</reference>
<keyword evidence="5" id="KW-0811">Translocation</keyword>
<dbReference type="PANTHER" id="PTHR30371:SF0">
    <property type="entry name" value="SEC-INDEPENDENT PROTEIN TRANSLOCASE PROTEIN TATC, CHLOROPLASTIC-RELATED"/>
    <property type="match status" value="1"/>
</dbReference>
<dbReference type="InterPro" id="IPR002033">
    <property type="entry name" value="TatC"/>
</dbReference>
<feature type="transmembrane region" description="Helical" evidence="5">
    <location>
        <begin position="153"/>
        <end position="182"/>
    </location>
</feature>
<dbReference type="AlphaFoldDB" id="A0A0H3J4G7"/>
<evidence type="ECO:0000256" key="5">
    <source>
        <dbReference type="HAMAP-Rule" id="MF_00902"/>
    </source>
</evidence>
<dbReference type="PRINTS" id="PR01840">
    <property type="entry name" value="TATCFAMILY"/>
</dbReference>
<reference evidence="6 9" key="1">
    <citation type="journal article" date="2015" name="Genome Announc.">
        <title>Complete Genome Sequence of the Nitrogen-Fixing and Solvent-Producing Clostridium pasteurianum DSM 525.</title>
        <authorList>
            <person name="Poehlein A."/>
            <person name="Grosse-Honebrink A."/>
            <person name="Zhang Y."/>
            <person name="Minton N.P."/>
            <person name="Daniel R."/>
        </authorList>
    </citation>
    <scope>NUCLEOTIDE SEQUENCE [LARGE SCALE GENOMIC DNA]</scope>
    <source>
        <strain evidence="6">DSM 525</strain>
        <strain evidence="9">DSM 525 / ATCC 6013</strain>
    </source>
</reference>
<evidence type="ECO:0000313" key="7">
    <source>
        <dbReference type="EMBL" id="KRU13189.1"/>
    </source>
</evidence>
<name>A0A0H3J4G7_CLOPA</name>
<evidence type="ECO:0000256" key="2">
    <source>
        <dbReference type="ARBA" id="ARBA00022692"/>
    </source>
</evidence>
<feature type="transmembrane region" description="Helical" evidence="5">
    <location>
        <begin position="218"/>
        <end position="235"/>
    </location>
</feature>
<dbReference type="GO" id="GO:0009977">
    <property type="term" value="F:proton motive force dependent protein transmembrane transporter activity"/>
    <property type="evidence" value="ECO:0007669"/>
    <property type="project" value="TreeGrafter"/>
</dbReference>
<proteinExistence type="inferred from homology"/>
<evidence type="ECO:0000256" key="4">
    <source>
        <dbReference type="ARBA" id="ARBA00023136"/>
    </source>
</evidence>
<feature type="transmembrane region" description="Helical" evidence="5">
    <location>
        <begin position="73"/>
        <end position="98"/>
    </location>
</feature>
<dbReference type="Pfam" id="PF00902">
    <property type="entry name" value="TatC"/>
    <property type="match status" value="1"/>
</dbReference>